<reference evidence="10" key="1">
    <citation type="journal article" date="2023" name="Plant Biotechnol. J.">
        <title>Chromosome-level wild Hevea brasiliensis genome provides new tools for genomic-assisted breeding and valuable loci to elevate rubber yield.</title>
        <authorList>
            <person name="Cheng H."/>
            <person name="Song X."/>
            <person name="Hu Y."/>
            <person name="Wu T."/>
            <person name="Yang Q."/>
            <person name="An Z."/>
            <person name="Feng S."/>
            <person name="Deng Z."/>
            <person name="Wu W."/>
            <person name="Zeng X."/>
            <person name="Tu M."/>
            <person name="Wang X."/>
            <person name="Huang H."/>
        </authorList>
    </citation>
    <scope>NUCLEOTIDE SEQUENCE</scope>
    <source>
        <strain evidence="10">MT/VB/25A 57/8</strain>
    </source>
</reference>
<feature type="transmembrane region" description="Helical" evidence="8">
    <location>
        <begin position="532"/>
        <end position="552"/>
    </location>
</feature>
<protein>
    <recommendedName>
        <fullName evidence="9">PGG domain-containing protein</fullName>
    </recommendedName>
</protein>
<feature type="transmembrane region" description="Helical" evidence="8">
    <location>
        <begin position="499"/>
        <end position="526"/>
    </location>
</feature>
<feature type="repeat" description="ANK" evidence="7">
    <location>
        <begin position="71"/>
        <end position="93"/>
    </location>
</feature>
<evidence type="ECO:0000256" key="6">
    <source>
        <dbReference type="ARBA" id="ARBA00023136"/>
    </source>
</evidence>
<feature type="domain" description="PGG" evidence="9">
    <location>
        <begin position="416"/>
        <end position="525"/>
    </location>
</feature>
<dbReference type="Gene3D" id="1.25.40.20">
    <property type="entry name" value="Ankyrin repeat-containing domain"/>
    <property type="match status" value="3"/>
</dbReference>
<dbReference type="EMBL" id="JARPOI010000014">
    <property type="protein sequence ID" value="KAJ9159275.1"/>
    <property type="molecule type" value="Genomic_DNA"/>
</dbReference>
<dbReference type="PROSITE" id="PS50297">
    <property type="entry name" value="ANK_REP_REGION"/>
    <property type="match status" value="2"/>
</dbReference>
<keyword evidence="4 8" id="KW-1133">Transmembrane helix</keyword>
<dbReference type="PANTHER" id="PTHR24186:SF50">
    <property type="entry name" value="ANKYRIN REPEAT-CONTAINING PROTEIN ITN1-LIKE ISOFORM X1"/>
    <property type="match status" value="1"/>
</dbReference>
<dbReference type="PROSITE" id="PS50088">
    <property type="entry name" value="ANK_REPEAT"/>
    <property type="match status" value="4"/>
</dbReference>
<feature type="repeat" description="ANK" evidence="7">
    <location>
        <begin position="122"/>
        <end position="154"/>
    </location>
</feature>
<evidence type="ECO:0000256" key="2">
    <source>
        <dbReference type="ARBA" id="ARBA00022692"/>
    </source>
</evidence>
<dbReference type="Proteomes" id="UP001174677">
    <property type="component" value="Chromosome 14"/>
</dbReference>
<evidence type="ECO:0000256" key="3">
    <source>
        <dbReference type="ARBA" id="ARBA00022737"/>
    </source>
</evidence>
<keyword evidence="2 8" id="KW-0812">Transmembrane</keyword>
<feature type="transmembrane region" description="Helical" evidence="8">
    <location>
        <begin position="465"/>
        <end position="487"/>
    </location>
</feature>
<comment type="subcellular location">
    <subcellularLocation>
        <location evidence="1">Membrane</location>
        <topology evidence="1">Multi-pass membrane protein</topology>
    </subcellularLocation>
</comment>
<accession>A0ABQ9L5C7</accession>
<dbReference type="InterPro" id="IPR026961">
    <property type="entry name" value="PGG_dom"/>
</dbReference>
<evidence type="ECO:0000256" key="7">
    <source>
        <dbReference type="PROSITE-ProRule" id="PRU00023"/>
    </source>
</evidence>
<evidence type="ECO:0000256" key="5">
    <source>
        <dbReference type="ARBA" id="ARBA00023043"/>
    </source>
</evidence>
<dbReference type="SUPFAM" id="SSF48403">
    <property type="entry name" value="Ankyrin repeat"/>
    <property type="match status" value="1"/>
</dbReference>
<proteinExistence type="predicted"/>
<sequence>MDAEWYNAAAKRQIDKFKDYTKPLDLLRTPNKNTVLHVYITAVKKEPEESIEFVELVESKCPSLLAEPNIKGETPLHIAARFGRKNIVEFLIQSIKKAQNEDLERGAEASTSDKMLKKTSTDEDTALHEAVRNNHPQVVEILIRENPEFANIANAAGESPLYLAAVRENNNIASKILEICPSPAYSGPNGKTALHEAVISRDEDLTRKILDKNNSLTKEQDNEGRTPLHYASYFNLPAIVQILLEGDNKSAAYIGDNDGKTPLHIAIICGKSHLMVVEKIMSDCLDCSELADNEGKNVLHFAVESGNFKGVQIITQEPSLANLINQKDKEGNTPVHLVAAFGFESLTEHHLVDKKAVNNKNLTALDVVLETKDETDELLGYTARKLRRARYEQGRPLIQLKARERNKITDKSISALRKVSKSHQIVATLIATVTFTAGFTLPGGYNQDGPGKGTTILTRRSAFKAFLITDTLSLALSISVVLIHFLLTLTRNKKKLFYLFFWAFVFTIVAMILMMVAFMAAVYAVMPHSSSGLRAAICVIGSCLALLCLYMLKVTLPEICHCG</sequence>
<organism evidence="10 11">
    <name type="scientific">Hevea brasiliensis</name>
    <name type="common">Para rubber tree</name>
    <name type="synonym">Siphonia brasiliensis</name>
    <dbReference type="NCBI Taxonomy" id="3981"/>
    <lineage>
        <taxon>Eukaryota</taxon>
        <taxon>Viridiplantae</taxon>
        <taxon>Streptophyta</taxon>
        <taxon>Embryophyta</taxon>
        <taxon>Tracheophyta</taxon>
        <taxon>Spermatophyta</taxon>
        <taxon>Magnoliopsida</taxon>
        <taxon>eudicotyledons</taxon>
        <taxon>Gunneridae</taxon>
        <taxon>Pentapetalae</taxon>
        <taxon>rosids</taxon>
        <taxon>fabids</taxon>
        <taxon>Malpighiales</taxon>
        <taxon>Euphorbiaceae</taxon>
        <taxon>Crotonoideae</taxon>
        <taxon>Micrandreae</taxon>
        <taxon>Hevea</taxon>
    </lineage>
</organism>
<dbReference type="PANTHER" id="PTHR24186">
    <property type="entry name" value="PROTEIN PHOSPHATASE 1 REGULATORY SUBUNIT"/>
    <property type="match status" value="1"/>
</dbReference>
<evidence type="ECO:0000313" key="11">
    <source>
        <dbReference type="Proteomes" id="UP001174677"/>
    </source>
</evidence>
<keyword evidence="3" id="KW-0677">Repeat</keyword>
<comment type="caution">
    <text evidence="10">The sequence shown here is derived from an EMBL/GenBank/DDBJ whole genome shotgun (WGS) entry which is preliminary data.</text>
</comment>
<dbReference type="SMART" id="SM00248">
    <property type="entry name" value="ANK"/>
    <property type="match status" value="9"/>
</dbReference>
<feature type="repeat" description="ANK" evidence="7">
    <location>
        <begin position="189"/>
        <end position="221"/>
    </location>
</feature>
<keyword evidence="6 8" id="KW-0472">Membrane</keyword>
<dbReference type="Pfam" id="PF13962">
    <property type="entry name" value="PGG"/>
    <property type="match status" value="1"/>
</dbReference>
<feature type="repeat" description="ANK" evidence="7">
    <location>
        <begin position="223"/>
        <end position="245"/>
    </location>
</feature>
<dbReference type="InterPro" id="IPR002110">
    <property type="entry name" value="Ankyrin_rpt"/>
</dbReference>
<evidence type="ECO:0000256" key="1">
    <source>
        <dbReference type="ARBA" id="ARBA00004141"/>
    </source>
</evidence>
<keyword evidence="11" id="KW-1185">Reference proteome</keyword>
<evidence type="ECO:0000256" key="4">
    <source>
        <dbReference type="ARBA" id="ARBA00022989"/>
    </source>
</evidence>
<dbReference type="InterPro" id="IPR036770">
    <property type="entry name" value="Ankyrin_rpt-contain_sf"/>
</dbReference>
<dbReference type="Pfam" id="PF00023">
    <property type="entry name" value="Ank"/>
    <property type="match status" value="1"/>
</dbReference>
<evidence type="ECO:0000259" key="9">
    <source>
        <dbReference type="Pfam" id="PF13962"/>
    </source>
</evidence>
<gene>
    <name evidence="10" type="ORF">P3X46_024791</name>
</gene>
<evidence type="ECO:0000256" key="8">
    <source>
        <dbReference type="SAM" id="Phobius"/>
    </source>
</evidence>
<name>A0ABQ9L5C7_HEVBR</name>
<keyword evidence="5 7" id="KW-0040">ANK repeat</keyword>
<dbReference type="Pfam" id="PF12796">
    <property type="entry name" value="Ank_2"/>
    <property type="match status" value="3"/>
</dbReference>
<evidence type="ECO:0000313" key="10">
    <source>
        <dbReference type="EMBL" id="KAJ9159275.1"/>
    </source>
</evidence>